<reference evidence="3 4" key="1">
    <citation type="submission" date="2023-05" db="EMBL/GenBank/DDBJ databases">
        <title>Actinoplanes sp. NEAU-A12 genome sequencing.</title>
        <authorList>
            <person name="Wang Z.-S."/>
        </authorList>
    </citation>
    <scope>NUCLEOTIDE SEQUENCE [LARGE SCALE GENOMIC DNA]</scope>
    <source>
        <strain evidence="3 4">NEAU-A12</strain>
    </source>
</reference>
<evidence type="ECO:0000313" key="3">
    <source>
        <dbReference type="EMBL" id="MDI6103741.1"/>
    </source>
</evidence>
<dbReference type="PANTHER" id="PTHR32097:SF18">
    <property type="entry name" value="RING-TYPE DOMAIN-CONTAINING PROTEIN"/>
    <property type="match status" value="1"/>
</dbReference>
<dbReference type="PROSITE" id="PS50089">
    <property type="entry name" value="ZF_RING_2"/>
    <property type="match status" value="1"/>
</dbReference>
<dbReference type="InterPro" id="IPR001841">
    <property type="entry name" value="Znf_RING"/>
</dbReference>
<dbReference type="InterPro" id="IPR051324">
    <property type="entry name" value="Stress/Tellurium_Resist"/>
</dbReference>
<evidence type="ECO:0000256" key="1">
    <source>
        <dbReference type="SAM" id="MobiDB-lite"/>
    </source>
</evidence>
<organism evidence="3 4">
    <name type="scientific">Actinoplanes sandaracinus</name>
    <dbReference type="NCBI Taxonomy" id="3045177"/>
    <lineage>
        <taxon>Bacteria</taxon>
        <taxon>Bacillati</taxon>
        <taxon>Actinomycetota</taxon>
        <taxon>Actinomycetes</taxon>
        <taxon>Micromonosporales</taxon>
        <taxon>Micromonosporaceae</taxon>
        <taxon>Actinoplanes</taxon>
    </lineage>
</organism>
<sequence length="1013" mass="107166">MDALAVLLLRRTGKVAVAAHGAGPADGAAWVAALEADLAERGWLLSADLRAAATRLHSSVRVRWADWLLATVDELVGADRSMLPLYRAFPDTPHDVDAVYVRRLLTYLFAVPDAPCVLCGREQGGAPLDPCGHLVCPSCFPPERFSACPICGRRLTVDCTYLPVVEPGLVRRPPRRAGGDGSAAPAADEGTSVAVEAPPLPMRVAGLETDATGAAVALRDELVARPGALGESDRADLKVLVAATAPAGLDWLPEVVPARETLALIIAGALRATALTADYPELVSAARLRWQTATDVARTLWAYSGGDPGLILPQAVDESRAPGMAWRPAGEPAVTVPVTRVRALPRPLRRAVLEYLDSCGAVAAAEDMRRHPAVWKRLGERLHPYERVAAHPGAAVAFAALRGSRTARTGALGRAIVAACARHPRHLILTEYPDDTVAVRVRTHACLVEQALSDGDVTGAAQLLGQRPGDLWRRLDHLLRAAGDEPSAYAAIDAALRRTADRVAPGVLAAAAAALTGRDSTVRASAAQLAATAQARAAARAVRAGRAARDPARTASFTVSTDGTAEPGLRQGLRDALRTAAQRLGAGRPVEAVREVLRQGSDGAAPEEAVPDTAAVEVPGVVGGRPGPGMPRRVFFPRGSVVTTWTEPERRGPLPVAAIGTVRSLVDGELTRRAARLDRFDVAVLDAALAEVPAPMRERAASAQLAGWPRGSVRQLPDVEVLRLFLHWTDAGSTRVDLDLSCVFFDRDWQRVGHCDYTRLRFAGDAAVHSGDLTSAPAPLGATEFLDLNLARLTGREARYAVPLVLSYNAVPFEALEDAFAGVMLPLADGAQFDAARVAQRFDLRGNARMSMPMVVDLRAGRLLWTDLTLTGRGYGHSVARHGDQLARAAADQWEYFMGGSRTTVFDLLAWQSAGRADRIFVAHADGGYSQVPAEVAAIRAAAYTGTGDLRELPDLAGRTVLAGAVDAERLDRLVPFATDPAWAGSVALTVTGTPVAPWTAVRAGDILGSLVP</sequence>
<dbReference type="Gene3D" id="2.60.60.30">
    <property type="entry name" value="sav2460 like domains"/>
    <property type="match status" value="1"/>
</dbReference>
<dbReference type="InterPro" id="IPR003325">
    <property type="entry name" value="TerD"/>
</dbReference>
<dbReference type="RefSeq" id="WP_282764960.1">
    <property type="nucleotide sequence ID" value="NZ_JASCTH010000027.1"/>
</dbReference>
<dbReference type="CDD" id="cd06974">
    <property type="entry name" value="TerD_like"/>
    <property type="match status" value="1"/>
</dbReference>
<dbReference type="EMBL" id="JASCTH010000027">
    <property type="protein sequence ID" value="MDI6103741.1"/>
    <property type="molecule type" value="Genomic_DNA"/>
</dbReference>
<dbReference type="Pfam" id="PF14447">
    <property type="entry name" value="Prok-RING_4"/>
    <property type="match status" value="1"/>
</dbReference>
<dbReference type="Proteomes" id="UP001241758">
    <property type="component" value="Unassembled WGS sequence"/>
</dbReference>
<feature type="region of interest" description="Disordered" evidence="1">
    <location>
        <begin position="601"/>
        <end position="624"/>
    </location>
</feature>
<feature type="region of interest" description="Disordered" evidence="1">
    <location>
        <begin position="544"/>
        <end position="569"/>
    </location>
</feature>
<feature type="domain" description="RING-type" evidence="2">
    <location>
        <begin position="116"/>
        <end position="151"/>
    </location>
</feature>
<evidence type="ECO:0000259" key="2">
    <source>
        <dbReference type="PROSITE" id="PS50089"/>
    </source>
</evidence>
<evidence type="ECO:0000313" key="4">
    <source>
        <dbReference type="Proteomes" id="UP001241758"/>
    </source>
</evidence>
<proteinExistence type="predicted"/>
<comment type="caution">
    <text evidence="3">The sequence shown here is derived from an EMBL/GenBank/DDBJ whole genome shotgun (WGS) entry which is preliminary data.</text>
</comment>
<feature type="region of interest" description="Disordered" evidence="1">
    <location>
        <begin position="172"/>
        <end position="192"/>
    </location>
</feature>
<name>A0ABT6WVG6_9ACTN</name>
<protein>
    <recommendedName>
        <fullName evidence="2">RING-type domain-containing protein</fullName>
    </recommendedName>
</protein>
<dbReference type="NCBIfam" id="NF041916">
    <property type="entry name" value="RING_SCO0854"/>
    <property type="match status" value="1"/>
</dbReference>
<keyword evidence="4" id="KW-1185">Reference proteome</keyword>
<dbReference type="PANTHER" id="PTHR32097">
    <property type="entry name" value="CAMP-BINDING PROTEIN 1-RELATED"/>
    <property type="match status" value="1"/>
</dbReference>
<accession>A0ABT6WVG6</accession>
<gene>
    <name evidence="3" type="ORF">QLQ12_34520</name>
</gene>